<organism evidence="3 4">
    <name type="scientific">Acanthopleuribacter pedis</name>
    <dbReference type="NCBI Taxonomy" id="442870"/>
    <lineage>
        <taxon>Bacteria</taxon>
        <taxon>Pseudomonadati</taxon>
        <taxon>Acidobacteriota</taxon>
        <taxon>Holophagae</taxon>
        <taxon>Acanthopleuribacterales</taxon>
        <taxon>Acanthopleuribacteraceae</taxon>
        <taxon>Acanthopleuribacter</taxon>
    </lineage>
</organism>
<dbReference type="InterPro" id="IPR010620">
    <property type="entry name" value="SBBP_repeat"/>
</dbReference>
<feature type="domain" description="PKD-like" evidence="2">
    <location>
        <begin position="465"/>
        <end position="542"/>
    </location>
</feature>
<dbReference type="Pfam" id="PF06739">
    <property type="entry name" value="SBBP"/>
    <property type="match status" value="1"/>
</dbReference>
<dbReference type="PANTHER" id="PTHR35580">
    <property type="entry name" value="CELL SURFACE GLYCOPROTEIN (S-LAYER PROTEIN)-LIKE PROTEIN"/>
    <property type="match status" value="1"/>
</dbReference>
<accession>A0A8J7Q9E8</accession>
<protein>
    <submittedName>
        <fullName evidence="3">SBBP repeat-containing protein</fullName>
    </submittedName>
</protein>
<reference evidence="3" key="1">
    <citation type="submission" date="2021-03" db="EMBL/GenBank/DDBJ databases">
        <authorList>
            <person name="Wang G."/>
        </authorList>
    </citation>
    <scope>NUCLEOTIDE SEQUENCE</scope>
    <source>
        <strain evidence="3">KCTC 12899</strain>
    </source>
</reference>
<dbReference type="Proteomes" id="UP000664417">
    <property type="component" value="Unassembled WGS sequence"/>
</dbReference>
<dbReference type="PANTHER" id="PTHR35580:SF1">
    <property type="entry name" value="PHYTASE-LIKE DOMAIN-CONTAINING PROTEIN"/>
    <property type="match status" value="1"/>
</dbReference>
<dbReference type="Pfam" id="PF19408">
    <property type="entry name" value="PKD_6"/>
    <property type="match status" value="2"/>
</dbReference>
<gene>
    <name evidence="3" type="ORF">J3U88_13000</name>
</gene>
<evidence type="ECO:0000256" key="1">
    <source>
        <dbReference type="SAM" id="MobiDB-lite"/>
    </source>
</evidence>
<sequence length="689" mass="69444">MITKLNNDGSALMFSTFLGGSGPDTGSDVVVDASGAVYVVGTTASDNFPTTSGVHGTAHGGGTDVFVTKFDADGDLAYATFIGGDADETGLAIAVDATGNVALAGLSRGDGFPVTSGAFNQTFGGGEDGFVAKLNPSGSQLIFAGYLGGVLDDHIEDLALDADGNLYVVGRTRSPNFPTTPGAFREIYNDNGDAFLVKIDSTGSNVAYATLLGGESADLAKAVAVDAAGNAVVTGDTSSSNYPVTSNAFSQTRSGFTDVFVTGVNPTGTALNFSTFLGGRGFDLAEALTLDASCHIFITGSTESFNFPVSANAFFSERQGSTDLFLARLSPSADQLSYSTFFGTIREHTIGVGIAVDDTGTMTVAGHSSGDAIPVTDNAFDQTANGGLDIVLAQFDPGGTQLRYCTYLGGERDDLPAALALTPARDAVLVGTTNSSLFPTIGGAADTTLGGTSDAFVSMVCLNQPPAPARIEGPDTVCVDEGVVMFQAAAVDDAKSYTWTVPEDATITGGQGTASITVSFGATGGTLAVFAVSHCGPGEVQTKTITVTNRPPPQPGVLTGGTVICPNDTGITYTIPEVPGATGYLWKVPDGAAIVAGDGENTITVDFGAQAGTVRVAPVNGCGIGQSSALSVSLLDDAIVSVGTATQPVCSGDQTTLTASTAANPSMSPNGPRTGSCWTAPSTAACSSR</sequence>
<evidence type="ECO:0000313" key="3">
    <source>
        <dbReference type="EMBL" id="MBO1319384.1"/>
    </source>
</evidence>
<feature type="domain" description="PKD-like" evidence="2">
    <location>
        <begin position="552"/>
        <end position="632"/>
    </location>
</feature>
<evidence type="ECO:0000313" key="4">
    <source>
        <dbReference type="Proteomes" id="UP000664417"/>
    </source>
</evidence>
<dbReference type="EMBL" id="JAFREP010000011">
    <property type="protein sequence ID" value="MBO1319384.1"/>
    <property type="molecule type" value="Genomic_DNA"/>
</dbReference>
<keyword evidence="4" id="KW-1185">Reference proteome</keyword>
<feature type="region of interest" description="Disordered" evidence="1">
    <location>
        <begin position="660"/>
        <end position="679"/>
    </location>
</feature>
<dbReference type="RefSeq" id="WP_207859205.1">
    <property type="nucleotide sequence ID" value="NZ_JAFREP010000011.1"/>
</dbReference>
<dbReference type="AlphaFoldDB" id="A0A8J7Q9E8"/>
<comment type="caution">
    <text evidence="3">The sequence shown here is derived from an EMBL/GenBank/DDBJ whole genome shotgun (WGS) entry which is preliminary data.</text>
</comment>
<evidence type="ECO:0000259" key="2">
    <source>
        <dbReference type="Pfam" id="PF19408"/>
    </source>
</evidence>
<dbReference type="InterPro" id="IPR052918">
    <property type="entry name" value="Motility_Chemotaxis_Reg"/>
</dbReference>
<dbReference type="InterPro" id="IPR045829">
    <property type="entry name" value="PKD_6"/>
</dbReference>
<dbReference type="SUPFAM" id="SSF101898">
    <property type="entry name" value="NHL repeat"/>
    <property type="match status" value="1"/>
</dbReference>
<proteinExistence type="predicted"/>
<name>A0A8J7Q9E8_9BACT</name>